<dbReference type="GO" id="GO:0005524">
    <property type="term" value="F:ATP binding"/>
    <property type="evidence" value="ECO:0007669"/>
    <property type="project" value="UniProtKB-KW"/>
</dbReference>
<dbReference type="PANTHER" id="PTHR43776">
    <property type="entry name" value="TRANSPORT ATP-BINDING PROTEIN"/>
    <property type="match status" value="1"/>
</dbReference>
<evidence type="ECO:0000256" key="4">
    <source>
        <dbReference type="ARBA" id="ARBA00022840"/>
    </source>
</evidence>
<evidence type="ECO:0000313" key="6">
    <source>
        <dbReference type="EMBL" id="AMB58635.1"/>
    </source>
</evidence>
<keyword evidence="3" id="KW-0547">Nucleotide-binding</keyword>
<accession>A0A109QWS5</accession>
<dbReference type="SMART" id="SM00382">
    <property type="entry name" value="AAA"/>
    <property type="match status" value="1"/>
</dbReference>
<dbReference type="PROSITE" id="PS00211">
    <property type="entry name" value="ABC_TRANSPORTER_1"/>
    <property type="match status" value="1"/>
</dbReference>
<dbReference type="GO" id="GO:0016887">
    <property type="term" value="F:ATP hydrolysis activity"/>
    <property type="evidence" value="ECO:0007669"/>
    <property type="project" value="InterPro"/>
</dbReference>
<dbReference type="InterPro" id="IPR003439">
    <property type="entry name" value="ABC_transporter-like_ATP-bd"/>
</dbReference>
<evidence type="ECO:0000313" key="7">
    <source>
        <dbReference type="Proteomes" id="UP000058305"/>
    </source>
</evidence>
<dbReference type="SUPFAM" id="SSF52540">
    <property type="entry name" value="P-loop containing nucleoside triphosphate hydrolases"/>
    <property type="match status" value="1"/>
</dbReference>
<organism evidence="6 7">
    <name type="scientific">Microterricola viridarii</name>
    <dbReference type="NCBI Taxonomy" id="412690"/>
    <lineage>
        <taxon>Bacteria</taxon>
        <taxon>Bacillati</taxon>
        <taxon>Actinomycetota</taxon>
        <taxon>Actinomycetes</taxon>
        <taxon>Micrococcales</taxon>
        <taxon>Microbacteriaceae</taxon>
        <taxon>Microterricola</taxon>
    </lineage>
</organism>
<dbReference type="GO" id="GO:0055085">
    <property type="term" value="P:transmembrane transport"/>
    <property type="evidence" value="ECO:0007669"/>
    <property type="project" value="UniProtKB-ARBA"/>
</dbReference>
<proteinExistence type="inferred from homology"/>
<dbReference type="CDD" id="cd03257">
    <property type="entry name" value="ABC_NikE_OppD_transporters"/>
    <property type="match status" value="1"/>
</dbReference>
<keyword evidence="4" id="KW-0067">ATP-binding</keyword>
<dbReference type="InterPro" id="IPR050319">
    <property type="entry name" value="ABC_transp_ATP-bind"/>
</dbReference>
<gene>
    <name evidence="6" type="ORF">AWU67_06940</name>
</gene>
<evidence type="ECO:0000256" key="3">
    <source>
        <dbReference type="ARBA" id="ARBA00022741"/>
    </source>
</evidence>
<evidence type="ECO:0000259" key="5">
    <source>
        <dbReference type="PROSITE" id="PS50893"/>
    </source>
</evidence>
<dbReference type="RefSeq" id="WP_067227324.1">
    <property type="nucleotide sequence ID" value="NZ_CP014145.1"/>
</dbReference>
<dbReference type="Gene3D" id="3.40.50.300">
    <property type="entry name" value="P-loop containing nucleotide triphosphate hydrolases"/>
    <property type="match status" value="1"/>
</dbReference>
<dbReference type="EMBL" id="CP014145">
    <property type="protein sequence ID" value="AMB58635.1"/>
    <property type="molecule type" value="Genomic_DNA"/>
</dbReference>
<evidence type="ECO:0000256" key="2">
    <source>
        <dbReference type="ARBA" id="ARBA00022448"/>
    </source>
</evidence>
<keyword evidence="2" id="KW-0813">Transport</keyword>
<dbReference type="PROSITE" id="PS50893">
    <property type="entry name" value="ABC_TRANSPORTER_2"/>
    <property type="match status" value="1"/>
</dbReference>
<dbReference type="PANTHER" id="PTHR43776:SF7">
    <property type="entry name" value="D,D-DIPEPTIDE TRANSPORT ATP-BINDING PROTEIN DDPF-RELATED"/>
    <property type="match status" value="1"/>
</dbReference>
<feature type="domain" description="ABC transporter" evidence="5">
    <location>
        <begin position="11"/>
        <end position="266"/>
    </location>
</feature>
<protein>
    <recommendedName>
        <fullName evidence="5">ABC transporter domain-containing protein</fullName>
    </recommendedName>
</protein>
<keyword evidence="7" id="KW-1185">Reference proteome</keyword>
<reference evidence="6 7" key="1">
    <citation type="journal article" date="2016" name="J. Biotechnol.">
        <title>First complete genome sequence of a species in the genus Microterricola, an extremophilic cold active enzyme producing bacterial strain ERGS5:02 isolated from Sikkim Himalaya.</title>
        <authorList>
            <person name="Himanshu"/>
            <person name="Swarnkar M.K."/>
            <person name="Singh D."/>
            <person name="Kumar R."/>
        </authorList>
    </citation>
    <scope>NUCLEOTIDE SEQUENCE [LARGE SCALE GENOMIC DNA]</scope>
    <source>
        <strain evidence="6 7">ERGS5:02</strain>
    </source>
</reference>
<dbReference type="Pfam" id="PF00005">
    <property type="entry name" value="ABC_tran"/>
    <property type="match status" value="1"/>
</dbReference>
<reference evidence="7" key="2">
    <citation type="submission" date="2016-01" db="EMBL/GenBank/DDBJ databases">
        <title>First complete genome sequence of a species in the genus Microterricola, an extremophilic cold active enzyme producing strain ERGS5:02 isolated from Sikkim Himalaya.</title>
        <authorList>
            <person name="Kumar R."/>
            <person name="Singh D."/>
            <person name="Swarnkar M.K."/>
        </authorList>
    </citation>
    <scope>NUCLEOTIDE SEQUENCE [LARGE SCALE GENOMIC DNA]</scope>
    <source>
        <strain evidence="7">ERGS5:02</strain>
    </source>
</reference>
<dbReference type="OrthoDB" id="5113678at2"/>
<sequence length="273" mass="29171">MAGTVAHRFPIVTSDLTIEYPPHGASPAHVAVRGLTLRVAPGEVLGLLGESGSGKSTIARVLSTLSVEPGPDLRPVITGGDALVFGVPLRGLSRRKAAKLGFNIGFLAQDAGSTLESTSTVAELVAEPILLRDRHFDRRELEGLVVTMIDAVRLPLSILGRYPYELSSGQRQRVALARALILEPTLLIADEPTAGVDVTVRAAITELFAELQRERAFTALVISHDVAVLRAVADRIAILYQGVLVGLGTIDEVFDDPSHPYVARLAESFHDAH</sequence>
<evidence type="ECO:0000256" key="1">
    <source>
        <dbReference type="ARBA" id="ARBA00005417"/>
    </source>
</evidence>
<dbReference type="InterPro" id="IPR027417">
    <property type="entry name" value="P-loop_NTPase"/>
</dbReference>
<dbReference type="InterPro" id="IPR017871">
    <property type="entry name" value="ABC_transporter-like_CS"/>
</dbReference>
<name>A0A109QWS5_9MICO</name>
<comment type="similarity">
    <text evidence="1">Belongs to the ABC transporter superfamily.</text>
</comment>
<dbReference type="InterPro" id="IPR003593">
    <property type="entry name" value="AAA+_ATPase"/>
</dbReference>
<dbReference type="AlphaFoldDB" id="A0A109QWS5"/>
<dbReference type="Proteomes" id="UP000058305">
    <property type="component" value="Chromosome"/>
</dbReference>
<dbReference type="KEGG" id="mvd:AWU67_06940"/>